<sequence length="53" mass="5890">MALLAMSHEVPADESAKNERHASNSSASIIWIRFTGIISAVNRTPFEKRTALY</sequence>
<dbReference type="EMBL" id="CP022426">
    <property type="protein sequence ID" value="ATP08276.1"/>
    <property type="molecule type" value="Genomic_DNA"/>
</dbReference>
<name>A0A2D1QDD9_AERSA</name>
<accession>A0A2D1QDD9</accession>
<evidence type="ECO:0000256" key="1">
    <source>
        <dbReference type="SAM" id="MobiDB-lite"/>
    </source>
</evidence>
<evidence type="ECO:0000313" key="3">
    <source>
        <dbReference type="Proteomes" id="UP000222916"/>
    </source>
</evidence>
<evidence type="ECO:0000313" key="2">
    <source>
        <dbReference type="EMBL" id="ATP08276.1"/>
    </source>
</evidence>
<gene>
    <name evidence="2" type="ORF">Asalp_10530</name>
</gene>
<dbReference type="AlphaFoldDB" id="A0A2D1QDD9"/>
<reference evidence="3" key="1">
    <citation type="journal article" date="2018" name="BMC Genomics">
        <title>The complete and fully assembled genome sequence of Aeromonas salmonicida subsp. pectinolytica and its comparative analysis with other Aeromonas species: investigation of the mobilome in environmental and pathogenic strains.</title>
        <authorList>
            <person name="Pfeiffer F."/>
            <person name="Zamora-Lagos M.A."/>
            <person name="Blettinger M."/>
            <person name="Yeroslaviz A."/>
            <person name="Dahl A."/>
            <person name="Gruber S."/>
            <person name="Habermann B.H."/>
        </authorList>
    </citation>
    <scope>NUCLEOTIDE SEQUENCE [LARGE SCALE GENOMIC DNA]</scope>
    <source>
        <strain evidence="3">34mel</strain>
    </source>
</reference>
<dbReference type="Proteomes" id="UP000222916">
    <property type="component" value="Chromosome"/>
</dbReference>
<proteinExistence type="predicted"/>
<organism evidence="2 3">
    <name type="scientific">Aeromonas salmonicida subsp. pectinolytica 34mel</name>
    <dbReference type="NCBI Taxonomy" id="1324960"/>
    <lineage>
        <taxon>Bacteria</taxon>
        <taxon>Pseudomonadati</taxon>
        <taxon>Pseudomonadota</taxon>
        <taxon>Gammaproteobacteria</taxon>
        <taxon>Aeromonadales</taxon>
        <taxon>Aeromonadaceae</taxon>
        <taxon>Aeromonas</taxon>
    </lineage>
</organism>
<feature type="compositionally biased region" description="Basic and acidic residues" evidence="1">
    <location>
        <begin position="10"/>
        <end position="22"/>
    </location>
</feature>
<feature type="region of interest" description="Disordered" evidence="1">
    <location>
        <begin position="1"/>
        <end position="24"/>
    </location>
</feature>
<protein>
    <submittedName>
        <fullName evidence="2">Uncharacterized protein</fullName>
    </submittedName>
</protein>